<name>A0A759YJQ6_SALER</name>
<protein>
    <submittedName>
        <fullName evidence="1">Uncharacterized protein</fullName>
    </submittedName>
</protein>
<organism evidence="1">
    <name type="scientific">Salmonella enterica</name>
    <name type="common">Salmonella choleraesuis</name>
    <dbReference type="NCBI Taxonomy" id="28901"/>
    <lineage>
        <taxon>Bacteria</taxon>
        <taxon>Pseudomonadati</taxon>
        <taxon>Pseudomonadota</taxon>
        <taxon>Gammaproteobacteria</taxon>
        <taxon>Enterobacterales</taxon>
        <taxon>Enterobacteriaceae</taxon>
        <taxon>Salmonella</taxon>
    </lineage>
</organism>
<reference evidence="1" key="2">
    <citation type="submission" date="2020-02" db="EMBL/GenBank/DDBJ databases">
        <authorList>
            <consortium name="NCBI Pathogen Detection Project"/>
        </authorList>
    </citation>
    <scope>NUCLEOTIDE SEQUENCE</scope>
    <source>
        <strain evidence="1">MA.CK_94/00001630</strain>
    </source>
</reference>
<comment type="caution">
    <text evidence="1">The sequence shown here is derived from an EMBL/GenBank/DDBJ whole genome shotgun (WGS) entry which is preliminary data.</text>
</comment>
<proteinExistence type="predicted"/>
<accession>A0A759YJQ6</accession>
<gene>
    <name evidence="1" type="ORF">G8W61_005119</name>
</gene>
<dbReference type="AlphaFoldDB" id="A0A759YJQ6"/>
<sequence length="152" mass="18128">MENREVAHSTAKKIAKEYFFNVNYKISTSYSKEYYAVILSDKNDVCIDIEKNILSKLKFSKKIRFMQDRKLWTIKECASKVCRYGIVSVLRDTKLTHIKNIGEYEIWEVILDKKWYPQKIIIIYKFILEKIHVSFSIGTNKFIPLFIEVKNE</sequence>
<evidence type="ECO:0000313" key="1">
    <source>
        <dbReference type="EMBL" id="HAG2284724.1"/>
    </source>
</evidence>
<dbReference type="EMBL" id="DAAXRP010000028">
    <property type="protein sequence ID" value="HAG2284724.1"/>
    <property type="molecule type" value="Genomic_DNA"/>
</dbReference>
<reference evidence="1" key="1">
    <citation type="journal article" date="2018" name="Genome Biol.">
        <title>SKESA: strategic k-mer extension for scrupulous assemblies.</title>
        <authorList>
            <person name="Souvorov A."/>
            <person name="Agarwala R."/>
            <person name="Lipman D.J."/>
        </authorList>
    </citation>
    <scope>NUCLEOTIDE SEQUENCE</scope>
    <source>
        <strain evidence="1">MA.CK_94/00001630</strain>
    </source>
</reference>